<sequence>MQPTKNTFHRKIGKFGIGIRSCYHITDYLQILSGEDIVIFDPLFSFSDDGGTRFKLSPETINPIRDHLCAFDQFLPNGWDGEAFNGTVVRLPLRTEPGDLREKIVHPTEIEQLFRDFIKSEINISMLFLQHLCSIELVVVNENGRQHQLARCTIEVDDILPNGNCTKVVRVETNQASPQVEKWLVMHQRFAQEEAFHRLSSLAGSLSERVLKKHKLRPDVGLAFPLEPTPSPDSGIGQLFTFLRLPLPTGFPAHVHAFFSLTPSRQNLRNAIDSGIVKGSDDDILIKWNKILFEDFIPRAWVYLLETLAGLGAPIDILSAWPAAQSFTKCGESVYWASFPENVLKYVIETGAAVWPALGQTNYKDLHNVFFVCSKINTGTPEALARQGLSICRPPAHIFKMVSSSNWSHQCILTPEHASAALQATSLPSIGDQDRNAIIQYLLSSGNIKNVVNLPIIPTVSGRFVALCERNSSATIHTLLARPDFELFNACDGDAIFLGHLPPSVVQLFERSGPVNVNVKLLDNQQVLEYLDCHPTRQGVDLATFRVDGAASQFLSRFWIWVEGWRRRSELVPMLESRYLLPEPYGMRLAIRTQPLFRAVETQPVLATSLSKLGIPFLSTSLQVDAQEKLEIFGFLKTVGDIRDILKCLARCHIAGAVPLTDEEATVLLKHFNRCMVNVPIKDFSEPEREAFKMVPIFPVVQFKDNDRGFEKRFTSVEGLMVYGVRSFELLPCLDNAVFIDVNNHPLALDPALLPILSERPSLSDLDILELCATTLPQHSKEHLVRILKHAASCQQLISPKLHHVLQSQAYAYASNGSREAPQTLIDQRSPIHFLYARELSRLPRLEDNHDRQIVEALSVLGLLDQSLSASNVMDRIRCIALNSDVENCLTFLQVLEDHSFNYKSLCGHGFNKSIAWLPTQKGSLANAIDCRPTRLPNAEPKLFDQVLDLLDDRARIPASLQQILGWHERIPLKVLFEQFERALELPKIAAFSRAKSLLKELSQRDLSGRHMEQLQDILQKKAWVPTTAGKLVESWQAVLVPSFPGVFTVDSELKNSEEGKQLLTTLGCLGEPSFDTIQRRLTQLSKESPGPTRTHSAIDALKFACSRPINLSSEERSQLLVPDKFHQLRPVENVVFDDLGPEKSVFVSQGLHIVNSAVDDTLAVYLGLERLGLKHSHLHTLGEDMGVKTVTIVQKTLEQYTEKQFLPEFLANAQDAGASRFSIIVNEFASTQGNFLYPTFRDGLHKGPSVMVYNDSEFSKQDFDGICRTYLGGKTNSPDSIGQFGLGALTMFHITECAAIYSGDEVLFLDPSKKYLPIVKQAAVRLPLKVIHELELGSKTLRVGLAACLTDEQKIYSKFFSMLPLALPTSLPVHVNASFRMSSDRRQIRLDAYDNDETRFNRWLLTSQLPAVYLSLLEGIAHERDNSRWWPGSRMRAAQSQNDEDTQQITTVHEDSLTATLTKAFYSAHLVSSARRVFCSMYCDQAFDFSTAVLFSGLVPNAVREVCDILQPPALIKLNTGSVSRLRTEKVEFQALGPTFLKELLLADGGAEIVRETLTHEALEELLIFLSEGEGDNLQGLPLLRLQDETWTKFEFYEDASRRYSSSFILEYVKNGLFPADQFVHSQFFPSRNTPEGSLLLKILLGSNINVVNLDSAAVERLTEERLATMVPADKNAWIMSFWRMYPFFPTEGLSKSIETLPLVPTWNGAAYKSFVQCKNNGALLIDPLEGDWLKSCLQDLGIDVIALDTRFPSTLRLLLDSSEYASTGTFFHRFLQCLSPIVDGAVGILRSWPAQRKSTFAEWVRSEVSKNDPMEKGDIQVARKLPVWRARKQMEEALCPANHVQLLPYRIPLEVGCFSTTFRTSDNAVQHLGVKRTTIEDLHQRLRLPDVLGVGEEEDTYRILVRNYLLSDYIEHIVMPNADRNMVDCEDLCERSTFFQAAFGESSPRFLLPSFNLFARDLHSKGLRREEDLDLPLFRQCAQALQRDPTPPHEKLERAQIVYRVYCETLPLHVPSGHGAGWHDLDDIRFIPRNPSPVRRRGLSSEIELPLHIRQLPPVVAPREVVQEKFLAIAWTQRVALQAEPTQRLLVAFPDFGCPTGQEVIAHLKALCQLPRGTIVLHDLKATYQWLTENPSAIASIANQLRDEPIFLNVDNPDVHEWKWASASQMAFETEDLTSIQGVRQFLLPFRAFLKSVGVLEAYYPEIEADSEHSGALYDQKQFQSLREKLNAQRLEGKFTDVLFVPQKEAKGRTREGLYKLDHPSLRGHRNYLASCVPWFEDLFLGGFREGSGGSAGCVTGSVEDSDSDSDNGEEDVPEVEESEEASGAAATEDLTNMLIVPLSKSRKTIEAVLNYLYTGQPFAREEGSLEDLLQTLELSHFLDIRGLFDLSQREMIRRRLVNPETLEEVRERVKDLDAKVIKKWCEDYEKANPELIRVFSQETGGR</sequence>
<evidence type="ECO:0000313" key="4">
    <source>
        <dbReference type="Proteomes" id="UP001140091"/>
    </source>
</evidence>
<accession>A0A9W8J8U1</accession>
<evidence type="ECO:0000256" key="1">
    <source>
        <dbReference type="SAM" id="MobiDB-lite"/>
    </source>
</evidence>
<dbReference type="InterPro" id="IPR036890">
    <property type="entry name" value="HATPase_C_sf"/>
</dbReference>
<name>A0A9W8J8U1_9AGAR</name>
<comment type="caution">
    <text evidence="3">The sequence shown here is derived from an EMBL/GenBank/DDBJ whole genome shotgun (WGS) entry which is preliminary data.</text>
</comment>
<dbReference type="SUPFAM" id="SSF55874">
    <property type="entry name" value="ATPase domain of HSP90 chaperone/DNA topoisomerase II/histidine kinase"/>
    <property type="match status" value="1"/>
</dbReference>
<reference evidence="3" key="1">
    <citation type="submission" date="2022-06" db="EMBL/GenBank/DDBJ databases">
        <title>Genome Sequence of Candolleomyces eurysporus.</title>
        <authorList>
            <person name="Buettner E."/>
        </authorList>
    </citation>
    <scope>NUCLEOTIDE SEQUENCE</scope>
    <source>
        <strain evidence="3">VTCC 930004</strain>
    </source>
</reference>
<dbReference type="Proteomes" id="UP001140091">
    <property type="component" value="Unassembled WGS sequence"/>
</dbReference>
<feature type="domain" description="BTB" evidence="2">
    <location>
        <begin position="2242"/>
        <end position="2368"/>
    </location>
</feature>
<proteinExistence type="predicted"/>
<dbReference type="PROSITE" id="PS50097">
    <property type="entry name" value="BTB"/>
    <property type="match status" value="1"/>
</dbReference>
<gene>
    <name evidence="3" type="ORF">H1R20_g8672</name>
</gene>
<dbReference type="Pfam" id="PF25794">
    <property type="entry name" value="SACS"/>
    <property type="match status" value="2"/>
</dbReference>
<dbReference type="InterPro" id="IPR052972">
    <property type="entry name" value="Sacsin_chaperone_reg"/>
</dbReference>
<keyword evidence="4" id="KW-1185">Reference proteome</keyword>
<dbReference type="SMART" id="SM00225">
    <property type="entry name" value="BTB"/>
    <property type="match status" value="1"/>
</dbReference>
<dbReference type="GO" id="GO:0030544">
    <property type="term" value="F:Hsp70 protein binding"/>
    <property type="evidence" value="ECO:0007669"/>
    <property type="project" value="TreeGrafter"/>
</dbReference>
<feature type="non-terminal residue" evidence="3">
    <location>
        <position position="2449"/>
    </location>
</feature>
<evidence type="ECO:0000259" key="2">
    <source>
        <dbReference type="PROSITE" id="PS50097"/>
    </source>
</evidence>
<dbReference type="PANTHER" id="PTHR15600">
    <property type="entry name" value="SACSIN"/>
    <property type="match status" value="1"/>
</dbReference>
<dbReference type="InterPro" id="IPR000210">
    <property type="entry name" value="BTB/POZ_dom"/>
</dbReference>
<dbReference type="PANTHER" id="PTHR15600:SF42">
    <property type="entry name" value="SACSIN"/>
    <property type="match status" value="1"/>
</dbReference>
<dbReference type="Gene3D" id="3.30.710.10">
    <property type="entry name" value="Potassium Channel Kv1.1, Chain A"/>
    <property type="match status" value="1"/>
</dbReference>
<feature type="compositionally biased region" description="Acidic residues" evidence="1">
    <location>
        <begin position="2306"/>
        <end position="2327"/>
    </location>
</feature>
<organism evidence="3 4">
    <name type="scientific">Candolleomyces eurysporus</name>
    <dbReference type="NCBI Taxonomy" id="2828524"/>
    <lineage>
        <taxon>Eukaryota</taxon>
        <taxon>Fungi</taxon>
        <taxon>Dikarya</taxon>
        <taxon>Basidiomycota</taxon>
        <taxon>Agaricomycotina</taxon>
        <taxon>Agaricomycetes</taxon>
        <taxon>Agaricomycetidae</taxon>
        <taxon>Agaricales</taxon>
        <taxon>Agaricineae</taxon>
        <taxon>Psathyrellaceae</taxon>
        <taxon>Candolleomyces</taxon>
    </lineage>
</organism>
<evidence type="ECO:0000313" key="3">
    <source>
        <dbReference type="EMBL" id="KAJ2928409.1"/>
    </source>
</evidence>
<dbReference type="CDD" id="cd18186">
    <property type="entry name" value="BTB_POZ_ZBTB_KLHL-like"/>
    <property type="match status" value="1"/>
</dbReference>
<dbReference type="InterPro" id="IPR011333">
    <property type="entry name" value="SKP1/BTB/POZ_sf"/>
</dbReference>
<dbReference type="SUPFAM" id="SSF54695">
    <property type="entry name" value="POZ domain"/>
    <property type="match status" value="1"/>
</dbReference>
<feature type="region of interest" description="Disordered" evidence="1">
    <location>
        <begin position="2298"/>
        <end position="2333"/>
    </location>
</feature>
<protein>
    <recommendedName>
        <fullName evidence="2">BTB domain-containing protein</fullName>
    </recommendedName>
</protein>
<dbReference type="OrthoDB" id="1262810at2759"/>
<dbReference type="InterPro" id="IPR058210">
    <property type="entry name" value="SACS/Nov_dom"/>
</dbReference>
<dbReference type="EMBL" id="JANBPK010000927">
    <property type="protein sequence ID" value="KAJ2928409.1"/>
    <property type="molecule type" value="Genomic_DNA"/>
</dbReference>